<dbReference type="EMBL" id="BEZZ01036322">
    <property type="protein sequence ID" value="GCC40032.1"/>
    <property type="molecule type" value="Genomic_DNA"/>
</dbReference>
<keyword evidence="2" id="KW-1185">Reference proteome</keyword>
<comment type="caution">
    <text evidence="1">The sequence shown here is derived from an EMBL/GenBank/DDBJ whole genome shotgun (WGS) entry which is preliminary data.</text>
</comment>
<organism evidence="1 2">
    <name type="scientific">Chiloscyllium punctatum</name>
    <name type="common">Brownbanded bambooshark</name>
    <name type="synonym">Hemiscyllium punctatum</name>
    <dbReference type="NCBI Taxonomy" id="137246"/>
    <lineage>
        <taxon>Eukaryota</taxon>
        <taxon>Metazoa</taxon>
        <taxon>Chordata</taxon>
        <taxon>Craniata</taxon>
        <taxon>Vertebrata</taxon>
        <taxon>Chondrichthyes</taxon>
        <taxon>Elasmobranchii</taxon>
        <taxon>Galeomorphii</taxon>
        <taxon>Galeoidea</taxon>
        <taxon>Orectolobiformes</taxon>
        <taxon>Hemiscylliidae</taxon>
        <taxon>Chiloscyllium</taxon>
    </lineage>
</organism>
<proteinExistence type="predicted"/>
<gene>
    <name evidence="1" type="ORF">chiPu_0024282</name>
</gene>
<accession>A0A401TBN6</accession>
<dbReference type="AlphaFoldDB" id="A0A401TBN6"/>
<dbReference type="GO" id="GO:0017148">
    <property type="term" value="P:negative regulation of translation"/>
    <property type="evidence" value="ECO:0007669"/>
    <property type="project" value="InterPro"/>
</dbReference>
<dbReference type="Proteomes" id="UP000287033">
    <property type="component" value="Unassembled WGS sequence"/>
</dbReference>
<dbReference type="Gene3D" id="1.25.40.180">
    <property type="match status" value="1"/>
</dbReference>
<evidence type="ECO:0000313" key="1">
    <source>
        <dbReference type="EMBL" id="GCC40032.1"/>
    </source>
</evidence>
<dbReference type="InterPro" id="IPR040398">
    <property type="entry name" value="Not1"/>
</dbReference>
<dbReference type="GO" id="GO:0000932">
    <property type="term" value="C:P-body"/>
    <property type="evidence" value="ECO:0007669"/>
    <property type="project" value="TreeGrafter"/>
</dbReference>
<reference evidence="1 2" key="1">
    <citation type="journal article" date="2018" name="Nat. Ecol. Evol.">
        <title>Shark genomes provide insights into elasmobranch evolution and the origin of vertebrates.</title>
        <authorList>
            <person name="Hara Y"/>
            <person name="Yamaguchi K"/>
            <person name="Onimaru K"/>
            <person name="Kadota M"/>
            <person name="Koyanagi M"/>
            <person name="Keeley SD"/>
            <person name="Tatsumi K"/>
            <person name="Tanaka K"/>
            <person name="Motone F"/>
            <person name="Kageyama Y"/>
            <person name="Nozu R"/>
            <person name="Adachi N"/>
            <person name="Nishimura O"/>
            <person name="Nakagawa R"/>
            <person name="Tanegashima C"/>
            <person name="Kiyatake I"/>
            <person name="Matsumoto R"/>
            <person name="Murakumo K"/>
            <person name="Nishida K"/>
            <person name="Terakita A"/>
            <person name="Kuratani S"/>
            <person name="Sato K"/>
            <person name="Hyodo S Kuraku.S."/>
        </authorList>
    </citation>
    <scope>NUCLEOTIDE SEQUENCE [LARGE SCALE GENOMIC DNA]</scope>
</reference>
<name>A0A401TBN6_CHIPU</name>
<dbReference type="GO" id="GO:0060090">
    <property type="term" value="F:molecular adaptor activity"/>
    <property type="evidence" value="ECO:0007669"/>
    <property type="project" value="TreeGrafter"/>
</dbReference>
<feature type="non-terminal residue" evidence="1">
    <location>
        <position position="100"/>
    </location>
</feature>
<protein>
    <submittedName>
        <fullName evidence="1">Uncharacterized protein</fullName>
    </submittedName>
</protein>
<dbReference type="OrthoDB" id="1933107at2759"/>
<dbReference type="GO" id="GO:0000288">
    <property type="term" value="P:nuclear-transcribed mRNA catabolic process, deadenylation-dependent decay"/>
    <property type="evidence" value="ECO:0007669"/>
    <property type="project" value="TreeGrafter"/>
</dbReference>
<dbReference type="GO" id="GO:0030015">
    <property type="term" value="C:CCR4-NOT core complex"/>
    <property type="evidence" value="ECO:0007669"/>
    <property type="project" value="InterPro"/>
</dbReference>
<evidence type="ECO:0000313" key="2">
    <source>
        <dbReference type="Proteomes" id="UP000287033"/>
    </source>
</evidence>
<sequence>MNTILESSALNLKFEIEVLCKNLALDINDLKPGTLLKDKEKLTNLEEQLSAPKRESKIPEELPVVVTTEFMMCCTRRYRLSPGSNVRCRTEDTGIKHPRV</sequence>
<dbReference type="STRING" id="137246.A0A401TBN6"/>
<dbReference type="PANTHER" id="PTHR13162">
    <property type="entry name" value="CCR4-NOT TRANSCRIPTION COMPLEX"/>
    <property type="match status" value="1"/>
</dbReference>
<dbReference type="PANTHER" id="PTHR13162:SF8">
    <property type="entry name" value="CCR4-NOT TRANSCRIPTION COMPLEX SUBUNIT 1"/>
    <property type="match status" value="1"/>
</dbReference>